<evidence type="ECO:0000256" key="11">
    <source>
        <dbReference type="ARBA" id="ARBA00039804"/>
    </source>
</evidence>
<evidence type="ECO:0000256" key="9">
    <source>
        <dbReference type="ARBA" id="ARBA00023136"/>
    </source>
</evidence>
<keyword evidence="9 13" id="KW-0472">Membrane</keyword>
<evidence type="ECO:0000256" key="5">
    <source>
        <dbReference type="ARBA" id="ARBA00022670"/>
    </source>
</evidence>
<dbReference type="Gene3D" id="1.20.1540.10">
    <property type="entry name" value="Rhomboid-like"/>
    <property type="match status" value="1"/>
</dbReference>
<dbReference type="eggNOG" id="KOG2632">
    <property type="taxonomic scope" value="Eukaryota"/>
</dbReference>
<comment type="subcellular location">
    <subcellularLocation>
        <location evidence="2">Golgi apparatus</location>
        <location evidence="2">cis-Golgi network membrane</location>
        <topology evidence="2">Multi-pass membrane protein</topology>
    </subcellularLocation>
</comment>
<keyword evidence="16" id="KW-1185">Reference proteome</keyword>
<sequence length="277" mass="31154">MNLKKLLTINPEYPPAALTTGLTVFLAIIYTLSWFPRTNLNESWSLNTDSLFHLKTFSKLSTYPLIHLSLLHLLCNVFAIFVPLTIFETNHGTIYTGVILNLLAIFTGVFYCFAGTILYPNVSIAGASGWCFTFWGYFALQESRIRPRYENFAHISGLNIPTVAVPIVMLFVIAFLVPGSSFPGHALGLMFGYLMGWKENWVAMIVPPSWIIVKIEKVVDKLIALIPFGLTYYKEENMDRSREYNSVWTSENSLLPLTNEVRVVNTPAQGGRVLGTL</sequence>
<dbReference type="SUPFAM" id="SSF144091">
    <property type="entry name" value="Rhomboid-like"/>
    <property type="match status" value="1"/>
</dbReference>
<evidence type="ECO:0000256" key="1">
    <source>
        <dbReference type="ARBA" id="ARBA00000156"/>
    </source>
</evidence>
<feature type="transmembrane region" description="Helical" evidence="13">
    <location>
        <begin position="122"/>
        <end position="140"/>
    </location>
</feature>
<organism evidence="15 16">
    <name type="scientific">Naumovozyma dairenensis (strain ATCC 10597 / BCRC 20456 / CBS 421 / NBRC 0211 / NRRL Y-12639)</name>
    <name type="common">Saccharomyces dairenensis</name>
    <dbReference type="NCBI Taxonomy" id="1071378"/>
    <lineage>
        <taxon>Eukaryota</taxon>
        <taxon>Fungi</taxon>
        <taxon>Dikarya</taxon>
        <taxon>Ascomycota</taxon>
        <taxon>Saccharomycotina</taxon>
        <taxon>Saccharomycetes</taxon>
        <taxon>Saccharomycetales</taxon>
        <taxon>Saccharomycetaceae</taxon>
        <taxon>Naumovozyma</taxon>
    </lineage>
</organism>
<evidence type="ECO:0000256" key="10">
    <source>
        <dbReference type="ARBA" id="ARBA00037147"/>
    </source>
</evidence>
<keyword evidence="7" id="KW-0378">Hydrolase</keyword>
<feature type="transmembrane region" description="Helical" evidence="13">
    <location>
        <begin position="65"/>
        <end position="87"/>
    </location>
</feature>
<dbReference type="Proteomes" id="UP000000689">
    <property type="component" value="Chromosome 6"/>
</dbReference>
<evidence type="ECO:0000256" key="7">
    <source>
        <dbReference type="ARBA" id="ARBA00022801"/>
    </source>
</evidence>
<dbReference type="InterPro" id="IPR035952">
    <property type="entry name" value="Rhomboid-like_sf"/>
</dbReference>
<dbReference type="PANTHER" id="PTHR43066:SF1">
    <property type="entry name" value="RHOMBOID PROTEIN 2"/>
    <property type="match status" value="1"/>
</dbReference>
<evidence type="ECO:0000256" key="6">
    <source>
        <dbReference type="ARBA" id="ARBA00022692"/>
    </source>
</evidence>
<dbReference type="GO" id="GO:0004252">
    <property type="term" value="F:serine-type endopeptidase activity"/>
    <property type="evidence" value="ECO:0007669"/>
    <property type="project" value="InterPro"/>
</dbReference>
<evidence type="ECO:0000313" key="15">
    <source>
        <dbReference type="EMBL" id="CCD25445.1"/>
    </source>
</evidence>
<evidence type="ECO:0000256" key="12">
    <source>
        <dbReference type="ARBA" id="ARBA00042081"/>
    </source>
</evidence>
<dbReference type="GO" id="GO:0016020">
    <property type="term" value="C:membrane"/>
    <property type="evidence" value="ECO:0007669"/>
    <property type="project" value="InterPro"/>
</dbReference>
<evidence type="ECO:0000256" key="2">
    <source>
        <dbReference type="ARBA" id="ARBA00004257"/>
    </source>
</evidence>
<keyword evidence="6 13" id="KW-0812">Transmembrane</keyword>
<evidence type="ECO:0000256" key="4">
    <source>
        <dbReference type="ARBA" id="ARBA00013039"/>
    </source>
</evidence>
<evidence type="ECO:0000313" key="16">
    <source>
        <dbReference type="Proteomes" id="UP000000689"/>
    </source>
</evidence>
<comment type="similarity">
    <text evidence="3">Belongs to the peptidase S54 family.</text>
</comment>
<dbReference type="GO" id="GO:0034399">
    <property type="term" value="C:nuclear periphery"/>
    <property type="evidence" value="ECO:0007669"/>
    <property type="project" value="EnsemblFungi"/>
</dbReference>
<feature type="transmembrane region" description="Helical" evidence="13">
    <location>
        <begin position="94"/>
        <end position="116"/>
    </location>
</feature>
<dbReference type="GO" id="GO:0005794">
    <property type="term" value="C:Golgi apparatus"/>
    <property type="evidence" value="ECO:0007669"/>
    <property type="project" value="UniProtKB-SubCell"/>
</dbReference>
<dbReference type="Pfam" id="PF01694">
    <property type="entry name" value="Rhomboid"/>
    <property type="match status" value="1"/>
</dbReference>
<dbReference type="KEGG" id="ndi:NDAI_0F01260"/>
<proteinExistence type="inferred from homology"/>
<keyword evidence="5" id="KW-0645">Protease</keyword>
<evidence type="ECO:0000256" key="13">
    <source>
        <dbReference type="SAM" id="Phobius"/>
    </source>
</evidence>
<name>G0WCD4_NAUDC</name>
<accession>G0WCD4</accession>
<comment type="catalytic activity">
    <reaction evidence="1">
        <text>Cleaves type-1 transmembrane domains using a catalytic dyad composed of serine and histidine that are contributed by different transmembrane domains.</text>
        <dbReference type="EC" id="3.4.21.105"/>
    </reaction>
</comment>
<dbReference type="EMBL" id="HE580272">
    <property type="protein sequence ID" value="CCD25445.1"/>
    <property type="molecule type" value="Genomic_DNA"/>
</dbReference>
<dbReference type="GeneID" id="11499184"/>
<protein>
    <recommendedName>
        <fullName evidence="11">Rhomboid-type serine protease 2</fullName>
        <ecNumber evidence="4">3.4.21.105</ecNumber>
    </recommendedName>
    <alternativeName>
        <fullName evidence="12">Rhomboid protein 2</fullName>
    </alternativeName>
</protein>
<evidence type="ECO:0000259" key="14">
    <source>
        <dbReference type="Pfam" id="PF01694"/>
    </source>
</evidence>
<evidence type="ECO:0000256" key="3">
    <source>
        <dbReference type="ARBA" id="ARBA00009045"/>
    </source>
</evidence>
<dbReference type="OMA" id="NTYPIVH"/>
<dbReference type="GO" id="GO:0006508">
    <property type="term" value="P:proteolysis"/>
    <property type="evidence" value="ECO:0007669"/>
    <property type="project" value="UniProtKB-KW"/>
</dbReference>
<dbReference type="EC" id="3.4.21.105" evidence="4"/>
<dbReference type="AlphaFoldDB" id="G0WCD4"/>
<dbReference type="STRING" id="1071378.G0WCD4"/>
<keyword evidence="8 13" id="KW-1133">Transmembrane helix</keyword>
<dbReference type="PANTHER" id="PTHR43066">
    <property type="entry name" value="RHOMBOID-RELATED PROTEIN"/>
    <property type="match status" value="1"/>
</dbReference>
<evidence type="ECO:0000256" key="8">
    <source>
        <dbReference type="ARBA" id="ARBA00022989"/>
    </source>
</evidence>
<feature type="transmembrane region" description="Helical" evidence="13">
    <location>
        <begin position="152"/>
        <end position="177"/>
    </location>
</feature>
<comment type="function">
    <text evidence="10">Probable rhomboid-type serine protease that catalyzes intramembrane proteolysis.</text>
</comment>
<dbReference type="OrthoDB" id="10257275at2759"/>
<dbReference type="HOGENOM" id="CLU_071084_0_0_1"/>
<dbReference type="RefSeq" id="XP_003670688.1">
    <property type="nucleotide sequence ID" value="XM_003670640.1"/>
</dbReference>
<reference evidence="15 16" key="1">
    <citation type="journal article" date="2011" name="Proc. Natl. Acad. Sci. U.S.A.">
        <title>Evolutionary erosion of yeast sex chromosomes by mating-type switching accidents.</title>
        <authorList>
            <person name="Gordon J.L."/>
            <person name="Armisen D."/>
            <person name="Proux-Wera E."/>
            <person name="Oheigeartaigh S.S."/>
            <person name="Byrne K.P."/>
            <person name="Wolfe K.H."/>
        </authorList>
    </citation>
    <scope>NUCLEOTIDE SEQUENCE [LARGE SCALE GENOMIC DNA]</scope>
    <source>
        <strain evidence="16">ATCC 10597 / BCRC 20456 / CBS 421 / NBRC 0211 / NRRL Y-12639</strain>
    </source>
</reference>
<dbReference type="InterPro" id="IPR022764">
    <property type="entry name" value="Peptidase_S54_rhomboid_dom"/>
</dbReference>
<feature type="transmembrane region" description="Helical" evidence="13">
    <location>
        <begin position="12"/>
        <end position="35"/>
    </location>
</feature>
<gene>
    <name evidence="15" type="primary">NDAI0F01260</name>
    <name evidence="15" type="ordered locus">NDAI_0F01260</name>
</gene>
<feature type="domain" description="Peptidase S54 rhomboid" evidence="14">
    <location>
        <begin position="57"/>
        <end position="197"/>
    </location>
</feature>